<dbReference type="EMBL" id="CAEZXS010000057">
    <property type="protein sequence ID" value="CAB4694997.1"/>
    <property type="molecule type" value="Genomic_DNA"/>
</dbReference>
<feature type="region of interest" description="Disordered" evidence="1">
    <location>
        <begin position="71"/>
        <end position="90"/>
    </location>
</feature>
<organism evidence="2">
    <name type="scientific">freshwater metagenome</name>
    <dbReference type="NCBI Taxonomy" id="449393"/>
    <lineage>
        <taxon>unclassified sequences</taxon>
        <taxon>metagenomes</taxon>
        <taxon>ecological metagenomes</taxon>
    </lineage>
</organism>
<evidence type="ECO:0000313" key="2">
    <source>
        <dbReference type="EMBL" id="CAB4694997.1"/>
    </source>
</evidence>
<feature type="region of interest" description="Disordered" evidence="1">
    <location>
        <begin position="1"/>
        <end position="22"/>
    </location>
</feature>
<dbReference type="AlphaFoldDB" id="A0A6J6P840"/>
<sequence length="211" mass="23212">MVEGRLCRGHLRRSGALTPPPATSAALPDIWQLLPPLGRCDLPNRQMHPTCCAAEQLATPGTQRIAARHQLQRQQPDTAGATPQAERQDLEPERSLFQTLRVARAIPCAAHPETLTCQNSAATGLVVEILGSHAVAQYQGRSRRRIQSCETAADCLLATAPEPWQRAADDPRLPTTNGHLVPTTLPLRDRRQKLDRLTQVLAKRPSRESRS</sequence>
<protein>
    <submittedName>
        <fullName evidence="2">Unannotated protein</fullName>
    </submittedName>
</protein>
<reference evidence="2" key="1">
    <citation type="submission" date="2020-05" db="EMBL/GenBank/DDBJ databases">
        <authorList>
            <person name="Chiriac C."/>
            <person name="Salcher M."/>
            <person name="Ghai R."/>
            <person name="Kavagutti S V."/>
        </authorList>
    </citation>
    <scope>NUCLEOTIDE SEQUENCE</scope>
</reference>
<accession>A0A6J6P840</accession>
<proteinExistence type="predicted"/>
<gene>
    <name evidence="2" type="ORF">UFOPK2582_00631</name>
</gene>
<name>A0A6J6P840_9ZZZZ</name>
<evidence type="ECO:0000256" key="1">
    <source>
        <dbReference type="SAM" id="MobiDB-lite"/>
    </source>
</evidence>